<dbReference type="RefSeq" id="WP_197967098.1">
    <property type="nucleotide sequence ID" value="NZ_JACEGD010000016.1"/>
</dbReference>
<dbReference type="EMBL" id="JACEGD010000016">
    <property type="protein sequence ID" value="MBH5388366.1"/>
    <property type="molecule type" value="Genomic_DNA"/>
</dbReference>
<protein>
    <submittedName>
        <fullName evidence="1">Uncharacterized protein</fullName>
    </submittedName>
</protein>
<reference evidence="1 2" key="1">
    <citation type="submission" date="2020-07" db="EMBL/GenBank/DDBJ databases">
        <title>Bradyrhizobium diversity isolated from nodules of indigenous legumes of Western Australia.</title>
        <authorList>
            <person name="Klepa M.S."/>
        </authorList>
    </citation>
    <scope>NUCLEOTIDE SEQUENCE [LARGE SCALE GENOMIC DNA]</scope>
    <source>
        <strain evidence="1 2">CNPSo 4019</strain>
    </source>
</reference>
<accession>A0ABS0P531</accession>
<name>A0ABS0P531_9BRAD</name>
<gene>
    <name evidence="1" type="ORF">H1B27_19060</name>
</gene>
<evidence type="ECO:0000313" key="2">
    <source>
        <dbReference type="Proteomes" id="UP001194539"/>
    </source>
</evidence>
<comment type="caution">
    <text evidence="1">The sequence shown here is derived from an EMBL/GenBank/DDBJ whole genome shotgun (WGS) entry which is preliminary data.</text>
</comment>
<keyword evidence="2" id="KW-1185">Reference proteome</keyword>
<proteinExistence type="predicted"/>
<dbReference type="Proteomes" id="UP001194539">
    <property type="component" value="Unassembled WGS sequence"/>
</dbReference>
<evidence type="ECO:0000313" key="1">
    <source>
        <dbReference type="EMBL" id="MBH5388366.1"/>
    </source>
</evidence>
<organism evidence="1 2">
    <name type="scientific">Bradyrhizobium diversitatis</name>
    <dbReference type="NCBI Taxonomy" id="2755406"/>
    <lineage>
        <taxon>Bacteria</taxon>
        <taxon>Pseudomonadati</taxon>
        <taxon>Pseudomonadota</taxon>
        <taxon>Alphaproteobacteria</taxon>
        <taxon>Hyphomicrobiales</taxon>
        <taxon>Nitrobacteraceae</taxon>
        <taxon>Bradyrhizobium</taxon>
    </lineage>
</organism>
<sequence>MSYAASHGPLLLRSGKTDNYPTRLDVLILDVRAMEIRSWFEGIEIRQVDHGYLQGFPSNPIDLLEQGLNVYALSGRGWKGFILGGRLLVHEDEADLMAPSALLPNLISDSA</sequence>